<sequence length="157" mass="17471">MLRRHRPLRFPDLLPALALLLALALVACATDASRSAFRRSEVDLAAAREQAQVECADPQACSQAWDRARLFVQRHSATPIDHLDDDTIETRMPHEFGVAYFWATRLTADDGRTVIRLKGLCRGMYSVDGGPGWTYGSCAAQLREAQIEFAREVGVAR</sequence>
<accession>A0A7W9WWY7</accession>
<evidence type="ECO:0000313" key="1">
    <source>
        <dbReference type="EMBL" id="MBB6107097.1"/>
    </source>
</evidence>
<comment type="caution">
    <text evidence="1">The sequence shown here is derived from an EMBL/GenBank/DDBJ whole genome shotgun (WGS) entry which is preliminary data.</text>
</comment>
<keyword evidence="2" id="KW-1185">Reference proteome</keyword>
<evidence type="ECO:0000313" key="2">
    <source>
        <dbReference type="Proteomes" id="UP000571554"/>
    </source>
</evidence>
<dbReference type="AlphaFoldDB" id="A0A7W9WWY7"/>
<dbReference type="Proteomes" id="UP000571554">
    <property type="component" value="Unassembled WGS sequence"/>
</dbReference>
<proteinExistence type="predicted"/>
<reference evidence="1 2" key="1">
    <citation type="submission" date="2020-08" db="EMBL/GenBank/DDBJ databases">
        <title>Above-ground endophytic microbial communities from plants in different locations in the United States.</title>
        <authorList>
            <person name="Frank C."/>
        </authorList>
    </citation>
    <scope>NUCLEOTIDE SEQUENCE [LARGE SCALE GENOMIC DNA]</scope>
    <source>
        <strain evidence="1 2">WP4_2_2</strain>
    </source>
</reference>
<dbReference type="PROSITE" id="PS51257">
    <property type="entry name" value="PROKAR_LIPOPROTEIN"/>
    <property type="match status" value="1"/>
</dbReference>
<dbReference type="EMBL" id="JACHBW010000041">
    <property type="protein sequence ID" value="MBB6107097.1"/>
    <property type="molecule type" value="Genomic_DNA"/>
</dbReference>
<name>A0A7W9WWY7_9BURK</name>
<gene>
    <name evidence="1" type="ORF">F4827_006978</name>
</gene>
<protein>
    <submittedName>
        <fullName evidence="1">Uncharacterized protein</fullName>
    </submittedName>
</protein>
<dbReference type="RefSeq" id="WP_183733418.1">
    <property type="nucleotide sequence ID" value="NZ_JACHBW010000041.1"/>
</dbReference>
<organism evidence="1 2">
    <name type="scientific">Paraburkholderia bannensis</name>
    <dbReference type="NCBI Taxonomy" id="765414"/>
    <lineage>
        <taxon>Bacteria</taxon>
        <taxon>Pseudomonadati</taxon>
        <taxon>Pseudomonadota</taxon>
        <taxon>Betaproteobacteria</taxon>
        <taxon>Burkholderiales</taxon>
        <taxon>Burkholderiaceae</taxon>
        <taxon>Paraburkholderia</taxon>
    </lineage>
</organism>